<dbReference type="GO" id="GO:0006882">
    <property type="term" value="P:intracellular zinc ion homeostasis"/>
    <property type="evidence" value="ECO:0007669"/>
    <property type="project" value="TreeGrafter"/>
</dbReference>
<evidence type="ECO:0000256" key="2">
    <source>
        <dbReference type="ARBA" id="ARBA00022448"/>
    </source>
</evidence>
<feature type="transmembrane region" description="Helical" evidence="8">
    <location>
        <begin position="195"/>
        <end position="213"/>
    </location>
</feature>
<proteinExistence type="inferred from homology"/>
<accession>A0A914H1R9</accession>
<name>A0A914H1R9_GLORO</name>
<dbReference type="WBParaSite" id="Gr19_v10_g13348.t1">
    <property type="protein sequence ID" value="Gr19_v10_g13348.t1"/>
    <property type="gene ID" value="Gr19_v10_g13348"/>
</dbReference>
<evidence type="ECO:0000313" key="9">
    <source>
        <dbReference type="Proteomes" id="UP000887572"/>
    </source>
</evidence>
<feature type="transmembrane region" description="Helical" evidence="8">
    <location>
        <begin position="145"/>
        <end position="166"/>
    </location>
</feature>
<evidence type="ECO:0000256" key="5">
    <source>
        <dbReference type="ARBA" id="ARBA00023136"/>
    </source>
</evidence>
<reference evidence="10" key="1">
    <citation type="submission" date="2022-11" db="UniProtKB">
        <authorList>
            <consortium name="WormBaseParasite"/>
        </authorList>
    </citation>
    <scope>IDENTIFICATION</scope>
</reference>
<feature type="compositionally biased region" description="Basic and acidic residues" evidence="7">
    <location>
        <begin position="260"/>
        <end position="269"/>
    </location>
</feature>
<evidence type="ECO:0000256" key="8">
    <source>
        <dbReference type="SAM" id="Phobius"/>
    </source>
</evidence>
<evidence type="ECO:0000313" key="10">
    <source>
        <dbReference type="WBParaSite" id="Gr19_v10_g13348.t1"/>
    </source>
</evidence>
<evidence type="ECO:0000256" key="3">
    <source>
        <dbReference type="ARBA" id="ARBA00022692"/>
    </source>
</evidence>
<feature type="region of interest" description="Disordered" evidence="7">
    <location>
        <begin position="47"/>
        <end position="79"/>
    </location>
</feature>
<dbReference type="AlphaFoldDB" id="A0A914H1R9"/>
<evidence type="ECO:0000256" key="6">
    <source>
        <dbReference type="ARBA" id="ARBA00038485"/>
    </source>
</evidence>
<evidence type="ECO:0000256" key="1">
    <source>
        <dbReference type="ARBA" id="ARBA00004141"/>
    </source>
</evidence>
<dbReference type="InterPro" id="IPR003689">
    <property type="entry name" value="ZIP"/>
</dbReference>
<dbReference type="PANTHER" id="PTHR16950">
    <property type="entry name" value="ZINC TRANSPORTER SLC39A7 HISTIDINE-RICH MEMBRANE PROTEIN KE4"/>
    <property type="match status" value="1"/>
</dbReference>
<comment type="similarity">
    <text evidence="6">Belongs to the ZIP transporter (TC 2.A.5) family. KE4/Catsup subfamily.</text>
</comment>
<organism evidence="9 10">
    <name type="scientific">Globodera rostochiensis</name>
    <name type="common">Golden nematode worm</name>
    <name type="synonym">Heterodera rostochiensis</name>
    <dbReference type="NCBI Taxonomy" id="31243"/>
    <lineage>
        <taxon>Eukaryota</taxon>
        <taxon>Metazoa</taxon>
        <taxon>Ecdysozoa</taxon>
        <taxon>Nematoda</taxon>
        <taxon>Chromadorea</taxon>
        <taxon>Rhabditida</taxon>
        <taxon>Tylenchina</taxon>
        <taxon>Tylenchomorpha</taxon>
        <taxon>Tylenchoidea</taxon>
        <taxon>Heteroderidae</taxon>
        <taxon>Heteroderinae</taxon>
        <taxon>Globodera</taxon>
    </lineage>
</organism>
<dbReference type="GO" id="GO:0016020">
    <property type="term" value="C:membrane"/>
    <property type="evidence" value="ECO:0007669"/>
    <property type="project" value="UniProtKB-SubCell"/>
</dbReference>
<feature type="region of interest" description="Disordered" evidence="7">
    <location>
        <begin position="220"/>
        <end position="269"/>
    </location>
</feature>
<feature type="compositionally biased region" description="Basic and acidic residues" evidence="7">
    <location>
        <begin position="231"/>
        <end position="241"/>
    </location>
</feature>
<keyword evidence="4 8" id="KW-1133">Transmembrane helix</keyword>
<keyword evidence="2" id="KW-0813">Transport</keyword>
<dbReference type="Proteomes" id="UP000887572">
    <property type="component" value="Unplaced"/>
</dbReference>
<comment type="subcellular location">
    <subcellularLocation>
        <location evidence="1">Membrane</location>
        <topology evidence="1">Multi-pass membrane protein</topology>
    </subcellularLocation>
</comment>
<keyword evidence="5 8" id="KW-0472">Membrane</keyword>
<feature type="compositionally biased region" description="Basic residues" evidence="7">
    <location>
        <begin position="53"/>
        <end position="64"/>
    </location>
</feature>
<keyword evidence="3 8" id="KW-0812">Transmembrane</keyword>
<sequence>MGKERVNGFICAAECFSKMRFFHGHAHNDEPPHLKYTREVNEAAKLEDEVEHVHHKQAHSHGHHSHDDEHAGHGSKRMANTHPKISTAAYNDQPYDKDSYLSFLNDPQTRLWTYAVGSTLLISAFPCFLLAFIPIRENTGDDSPLLRTLLAFGAGGLLGDAFLHLIPHATPSGHSHSHSHTGGGGHSHEPHDLSVGLWVLVGFMTFFIVEKFVRIVRGNDSPGHGHSHHHQKEEKAKKKLSDDEDEAEKLVRGKPKKKKVGEERDEEKSVKQPGRIRVAAYLNLVADFMHNFTDGLAIGASFVAGSTVGLVTMVTVLVHEVPHEIGDFAILVQSGFSKPRAMLIQLCTALGALAGCVLSLWDVDAAALAEAAEQSWAIPFTAGGFIYIGSVSMIPDLLEQSTAWQSVKEVCALLLGLAMMLVETKQFL</sequence>
<evidence type="ECO:0000256" key="4">
    <source>
        <dbReference type="ARBA" id="ARBA00022989"/>
    </source>
</evidence>
<dbReference type="PANTHER" id="PTHR16950:SF25">
    <property type="entry name" value="ZINC TRANSPORTER SLC39A7"/>
    <property type="match status" value="1"/>
</dbReference>
<keyword evidence="9" id="KW-1185">Reference proteome</keyword>
<protein>
    <submittedName>
        <fullName evidence="10">Zinc transporter</fullName>
    </submittedName>
</protein>
<feature type="transmembrane region" description="Helical" evidence="8">
    <location>
        <begin position="341"/>
        <end position="361"/>
    </location>
</feature>
<feature type="transmembrane region" description="Helical" evidence="8">
    <location>
        <begin position="376"/>
        <end position="398"/>
    </location>
</feature>
<evidence type="ECO:0000256" key="7">
    <source>
        <dbReference type="SAM" id="MobiDB-lite"/>
    </source>
</evidence>
<dbReference type="Pfam" id="PF02535">
    <property type="entry name" value="Zip"/>
    <property type="match status" value="1"/>
</dbReference>
<feature type="transmembrane region" description="Helical" evidence="8">
    <location>
        <begin position="111"/>
        <end position="133"/>
    </location>
</feature>
<dbReference type="GO" id="GO:0005385">
    <property type="term" value="F:zinc ion transmembrane transporter activity"/>
    <property type="evidence" value="ECO:0007669"/>
    <property type="project" value="TreeGrafter"/>
</dbReference>